<dbReference type="EMBL" id="JAGFBR010000017">
    <property type="protein sequence ID" value="KAH0452338.1"/>
    <property type="molecule type" value="Genomic_DNA"/>
</dbReference>
<sequence length="205" mass="23103">MLIYNNCLSKLSLVCQPRQTTLIVIYLSINIYRLLSNIKVSTGLNITTSKIKCLNLGPNSHTLFFNGGGAIYVTQMGEIYSLQRMKSLHTDKLSTILISHRGREALIPLINSQYVVKPKAIFPMLAKRGYPQQGREALTITSLPPTRCGREPSSFFTLLVKAENPSSFLTLLVMAEYPIDFENLLSKAFKEVGKNYEEQARDPHY</sequence>
<evidence type="ECO:0000313" key="2">
    <source>
        <dbReference type="Proteomes" id="UP000775213"/>
    </source>
</evidence>
<dbReference type="AlphaFoldDB" id="A0AAV7G9J9"/>
<accession>A0AAV7G9J9</accession>
<proteinExistence type="predicted"/>
<reference evidence="1 2" key="1">
    <citation type="journal article" date="2021" name="Hortic Res">
        <title>Chromosome-scale assembly of the Dendrobium chrysotoxum genome enhances the understanding of orchid evolution.</title>
        <authorList>
            <person name="Zhang Y."/>
            <person name="Zhang G.Q."/>
            <person name="Zhang D."/>
            <person name="Liu X.D."/>
            <person name="Xu X.Y."/>
            <person name="Sun W.H."/>
            <person name="Yu X."/>
            <person name="Zhu X."/>
            <person name="Wang Z.W."/>
            <person name="Zhao X."/>
            <person name="Zhong W.Y."/>
            <person name="Chen H."/>
            <person name="Yin W.L."/>
            <person name="Huang T."/>
            <person name="Niu S.C."/>
            <person name="Liu Z.J."/>
        </authorList>
    </citation>
    <scope>NUCLEOTIDE SEQUENCE [LARGE SCALE GENOMIC DNA]</scope>
    <source>
        <strain evidence="1">Lindl</strain>
    </source>
</reference>
<comment type="caution">
    <text evidence="1">The sequence shown here is derived from an EMBL/GenBank/DDBJ whole genome shotgun (WGS) entry which is preliminary data.</text>
</comment>
<organism evidence="1 2">
    <name type="scientific">Dendrobium chrysotoxum</name>
    <name type="common">Orchid</name>
    <dbReference type="NCBI Taxonomy" id="161865"/>
    <lineage>
        <taxon>Eukaryota</taxon>
        <taxon>Viridiplantae</taxon>
        <taxon>Streptophyta</taxon>
        <taxon>Embryophyta</taxon>
        <taxon>Tracheophyta</taxon>
        <taxon>Spermatophyta</taxon>
        <taxon>Magnoliopsida</taxon>
        <taxon>Liliopsida</taxon>
        <taxon>Asparagales</taxon>
        <taxon>Orchidaceae</taxon>
        <taxon>Epidendroideae</taxon>
        <taxon>Malaxideae</taxon>
        <taxon>Dendrobiinae</taxon>
        <taxon>Dendrobium</taxon>
    </lineage>
</organism>
<dbReference type="Proteomes" id="UP000775213">
    <property type="component" value="Unassembled WGS sequence"/>
</dbReference>
<name>A0AAV7G9J9_DENCH</name>
<evidence type="ECO:0000313" key="1">
    <source>
        <dbReference type="EMBL" id="KAH0452338.1"/>
    </source>
</evidence>
<gene>
    <name evidence="1" type="ORF">IEQ34_019637</name>
</gene>
<protein>
    <submittedName>
        <fullName evidence="1">Uncharacterized protein</fullName>
    </submittedName>
</protein>
<keyword evidence="2" id="KW-1185">Reference proteome</keyword>